<organism evidence="1 2">
    <name type="scientific">Actinoplanes subglobosus</name>
    <dbReference type="NCBI Taxonomy" id="1547892"/>
    <lineage>
        <taxon>Bacteria</taxon>
        <taxon>Bacillati</taxon>
        <taxon>Actinomycetota</taxon>
        <taxon>Actinomycetes</taxon>
        <taxon>Micromonosporales</taxon>
        <taxon>Micromonosporaceae</taxon>
        <taxon>Actinoplanes</taxon>
    </lineage>
</organism>
<dbReference type="EMBL" id="JBHSBL010000029">
    <property type="protein sequence ID" value="MFC4071821.1"/>
    <property type="molecule type" value="Genomic_DNA"/>
</dbReference>
<comment type="caution">
    <text evidence="1">The sequence shown here is derived from an EMBL/GenBank/DDBJ whole genome shotgun (WGS) entry which is preliminary data.</text>
</comment>
<evidence type="ECO:0000313" key="1">
    <source>
        <dbReference type="EMBL" id="MFC4071821.1"/>
    </source>
</evidence>
<gene>
    <name evidence="1" type="ORF">ACFO0C_43370</name>
</gene>
<reference evidence="2" key="1">
    <citation type="journal article" date="2019" name="Int. J. Syst. Evol. Microbiol.">
        <title>The Global Catalogue of Microorganisms (GCM) 10K type strain sequencing project: providing services to taxonomists for standard genome sequencing and annotation.</title>
        <authorList>
            <consortium name="The Broad Institute Genomics Platform"/>
            <consortium name="The Broad Institute Genome Sequencing Center for Infectious Disease"/>
            <person name="Wu L."/>
            <person name="Ma J."/>
        </authorList>
    </citation>
    <scope>NUCLEOTIDE SEQUENCE [LARGE SCALE GENOMIC DNA]</scope>
    <source>
        <strain evidence="2">TBRC 5832</strain>
    </source>
</reference>
<proteinExistence type="predicted"/>
<dbReference type="RefSeq" id="WP_378072699.1">
    <property type="nucleotide sequence ID" value="NZ_JBHSBL010000029.1"/>
</dbReference>
<protein>
    <submittedName>
        <fullName evidence="1">Uncharacterized protein</fullName>
    </submittedName>
</protein>
<sequence>MWDVNRLTRIAATAAVLAVGTLAYSTYLEPPEPPPPPGSFVVKQALDPADPAHLIVREGDLVEASGSVEDGRLCAPAPIGGISCPHGIRVTGVRPSGGTTLRGRWHPGALTDVAELPYAPTTAGEFGPGPYLPDSPPCPERPGGWSQSQDWDDEPVRAYLREHADRFAEPFATHIGNARILVVEVVTGDADEVRATLSALYSENLCVVAAPGKRTIADDTDLQATLGNAVGTLMDDPASGIYLAGPVDGRMRVNLVQLTPPLYDRFAAIGLDRLDLDPWIRLAGA</sequence>
<accession>A0ABV8J702</accession>
<keyword evidence="2" id="KW-1185">Reference proteome</keyword>
<name>A0ABV8J702_9ACTN</name>
<evidence type="ECO:0000313" key="2">
    <source>
        <dbReference type="Proteomes" id="UP001595867"/>
    </source>
</evidence>
<dbReference type="Proteomes" id="UP001595867">
    <property type="component" value="Unassembled WGS sequence"/>
</dbReference>